<evidence type="ECO:0000313" key="5">
    <source>
        <dbReference type="Proteomes" id="UP001369086"/>
    </source>
</evidence>
<evidence type="ECO:0000313" key="4">
    <source>
        <dbReference type="EMBL" id="KAK6487086.1"/>
    </source>
</evidence>
<proteinExistence type="predicted"/>
<sequence length="1146" mass="127893">MLPRLLLLLIAGIILVGYGTAQRLPRGKQNLKVRINATGDTIVLKFVRPRPDMKLEGFILGYGSSMFSKQYIQLPENGKPYEAEVDAEPKYLIAVQPIPANDVKKQCTGQVNLQKPLHLIIGSVTPSSVLLSWGTFLKTPFEGDIMNDCLEDGHYTVRYREKERNKKWNYENCPISDTVIDRLKPNTQYEFGVRASKGKEDGLWSKPIFHQTNAGSPDKIKEQIENPENKIIIDQLRKPQLQDITGLNNRKTIHRTRNPPRLVYNRTIDRGPLQPKSPGLASKISFVPSEKHQDTSQPQRSNVPEWPHVTLGKANHFQYTTPSSADVTYSFPNQRPAETLTPSVNPFAFPSVHGERNQEPKPTNAPQRPKIYLANGDAQQGHILSRPSNATQKLKTYWANGDGRILPNGEERILPNGEKRILPNGERRVLPNGEGRILSNGERRVLPNGEGRILPNGERRVLPNGEGRILPNGERRVLPNGEGRILPNGERRVLPNGEGRVLPNGEGRILPNSERRVLPNGEGRILPNGEGRILPNGEGRILPNSERRVLPNGEGRILPNGEGRILPNGEGRILPNGEGRILPNGEGRILPNGEGRILPNGEGRILPKPFNATQRHTHYWANGDGRIPPFNPNQRPKIYLANGEGRILPKSSNTTQRAKIHWGKAYPVKNITSSSAAVVPHTSPRALPTRNMPSSVKPVAFPSANGETHQGQAQSRPTNTSQRAKSLWAHGDHHKGISQSKSHHVPQWPRIQLANGTQWEDNERQVHEWPETKLASPLQRSLPDPSRRRQNTVVGKPGNSVKITDDRQLPDKSSVLRTVLSSVTEKPAKQERKLTPAANTRINASRMEPSDNSSVFNPAPLLEIDSMGKERFIAPHVKYMMKEPDDPCSITESLRHFPEEEEASNQDITGPPKHPPSNLTVVTVEGCSSFVILDWQKADNDSATEYEVISKSTGPAGNEESVMVTNQTHTAVENLKADSSYEFTVQPKNVLGVGPPSEAVPFSTESVCGITYFLGKDAIWTEYPFQSDSYSECNGKQFVKRTWYRKFVGVQLCNSLRYKIYLSDTLTGTFYNIGDQTGHGEDHCQFVDSFLDGRTGQQFPNDQLPQREGYYRAIRQEPVTFGEIGGKAQINYVQWYECGTTIPGKW</sequence>
<reference evidence="4 5" key="1">
    <citation type="submission" date="2021-05" db="EMBL/GenBank/DDBJ databases">
        <authorList>
            <person name="Zahm M."/>
            <person name="Klopp C."/>
            <person name="Cabau C."/>
            <person name="Kuhl H."/>
            <person name="Suciu R."/>
            <person name="Ciorpac M."/>
            <person name="Holostenco D."/>
            <person name="Gessner J."/>
            <person name="Wuertz S."/>
            <person name="Hohne C."/>
            <person name="Stock M."/>
            <person name="Gislard M."/>
            <person name="Lluch J."/>
            <person name="Milhes M."/>
            <person name="Lampietro C."/>
            <person name="Lopez Roques C."/>
            <person name="Donnadieu C."/>
            <person name="Du K."/>
            <person name="Schartl M."/>
            <person name="Guiguen Y."/>
        </authorList>
    </citation>
    <scope>NUCLEOTIDE SEQUENCE [LARGE SCALE GENOMIC DNA]</scope>
    <source>
        <strain evidence="4">Hh-F2</strain>
        <tissue evidence="4">Blood</tissue>
    </source>
</reference>
<feature type="chain" id="PRO_5047167479" evidence="2">
    <location>
        <begin position="22"/>
        <end position="1146"/>
    </location>
</feature>
<dbReference type="SMART" id="SM00060">
    <property type="entry name" value="FN3"/>
    <property type="match status" value="2"/>
</dbReference>
<name>A0ABR0ZQI8_HUSHU</name>
<dbReference type="PANTHER" id="PTHR23197">
    <property type="entry name" value="TARSH-RELATED FIBRONECTIN DOMAIN-CONTAINING"/>
    <property type="match status" value="1"/>
</dbReference>
<gene>
    <name evidence="4" type="ORF">HHUSO_G10829</name>
</gene>
<dbReference type="PANTHER" id="PTHR23197:SF10">
    <property type="entry name" value="TARGET OF NESH-SH3"/>
    <property type="match status" value="1"/>
</dbReference>
<dbReference type="Gene3D" id="2.60.40.10">
    <property type="entry name" value="Immunoglobulins"/>
    <property type="match status" value="2"/>
</dbReference>
<keyword evidence="2" id="KW-0732">Signal</keyword>
<feature type="compositionally biased region" description="Polar residues" evidence="1">
    <location>
        <begin position="705"/>
        <end position="724"/>
    </location>
</feature>
<dbReference type="Proteomes" id="UP001369086">
    <property type="component" value="Unassembled WGS sequence"/>
</dbReference>
<evidence type="ECO:0000259" key="3">
    <source>
        <dbReference type="PROSITE" id="PS50853"/>
    </source>
</evidence>
<dbReference type="CDD" id="cd00063">
    <property type="entry name" value="FN3"/>
    <property type="match status" value="2"/>
</dbReference>
<dbReference type="InterPro" id="IPR003961">
    <property type="entry name" value="FN3_dom"/>
</dbReference>
<feature type="compositionally biased region" description="Basic and acidic residues" evidence="1">
    <location>
        <begin position="761"/>
        <end position="771"/>
    </location>
</feature>
<dbReference type="InterPro" id="IPR036116">
    <property type="entry name" value="FN3_sf"/>
</dbReference>
<evidence type="ECO:0000256" key="1">
    <source>
        <dbReference type="SAM" id="MobiDB-lite"/>
    </source>
</evidence>
<comment type="caution">
    <text evidence="4">The sequence shown here is derived from an EMBL/GenBank/DDBJ whole genome shotgun (WGS) entry which is preliminary data.</text>
</comment>
<protein>
    <submittedName>
        <fullName evidence="4">Target of Nesh-SH3-like isoform X1</fullName>
    </submittedName>
</protein>
<dbReference type="InterPro" id="IPR049109">
    <property type="entry name" value="TARSH/FNDC1_C"/>
</dbReference>
<feature type="region of interest" description="Disordered" evidence="1">
    <location>
        <begin position="677"/>
        <end position="747"/>
    </location>
</feature>
<dbReference type="Pfam" id="PF21731">
    <property type="entry name" value="TARSH_C"/>
    <property type="match status" value="1"/>
</dbReference>
<dbReference type="PROSITE" id="PS50853">
    <property type="entry name" value="FN3"/>
    <property type="match status" value="2"/>
</dbReference>
<feature type="region of interest" description="Disordered" evidence="1">
    <location>
        <begin position="823"/>
        <end position="856"/>
    </location>
</feature>
<dbReference type="EMBL" id="JAHFZB010000008">
    <property type="protein sequence ID" value="KAK6487086.1"/>
    <property type="molecule type" value="Genomic_DNA"/>
</dbReference>
<evidence type="ECO:0000256" key="2">
    <source>
        <dbReference type="SAM" id="SignalP"/>
    </source>
</evidence>
<keyword evidence="5" id="KW-1185">Reference proteome</keyword>
<dbReference type="Pfam" id="PF00041">
    <property type="entry name" value="fn3"/>
    <property type="match status" value="2"/>
</dbReference>
<feature type="domain" description="Fibronectin type-III" evidence="3">
    <location>
        <begin position="115"/>
        <end position="215"/>
    </location>
</feature>
<dbReference type="InterPro" id="IPR013783">
    <property type="entry name" value="Ig-like_fold"/>
</dbReference>
<accession>A0ABR0ZQI8</accession>
<feature type="domain" description="Fibronectin type-III" evidence="3">
    <location>
        <begin position="915"/>
        <end position="1007"/>
    </location>
</feature>
<organism evidence="4 5">
    <name type="scientific">Huso huso</name>
    <name type="common">Beluga</name>
    <name type="synonym">Acipenser huso</name>
    <dbReference type="NCBI Taxonomy" id="61971"/>
    <lineage>
        <taxon>Eukaryota</taxon>
        <taxon>Metazoa</taxon>
        <taxon>Chordata</taxon>
        <taxon>Craniata</taxon>
        <taxon>Vertebrata</taxon>
        <taxon>Euteleostomi</taxon>
        <taxon>Actinopterygii</taxon>
        <taxon>Chondrostei</taxon>
        <taxon>Acipenseriformes</taxon>
        <taxon>Acipenseridae</taxon>
        <taxon>Huso</taxon>
    </lineage>
</organism>
<feature type="signal peptide" evidence="2">
    <location>
        <begin position="1"/>
        <end position="21"/>
    </location>
</feature>
<feature type="region of interest" description="Disordered" evidence="1">
    <location>
        <begin position="761"/>
        <end position="806"/>
    </location>
</feature>
<dbReference type="SUPFAM" id="SSF49265">
    <property type="entry name" value="Fibronectin type III"/>
    <property type="match status" value="1"/>
</dbReference>